<dbReference type="EMBL" id="CP031156">
    <property type="protein sequence ID" value="QCO29121.1"/>
    <property type="molecule type" value="Genomic_DNA"/>
</dbReference>
<organism evidence="1 2">
    <name type="scientific">Metallosphaera prunae</name>
    <dbReference type="NCBI Taxonomy" id="47304"/>
    <lineage>
        <taxon>Archaea</taxon>
        <taxon>Thermoproteota</taxon>
        <taxon>Thermoprotei</taxon>
        <taxon>Sulfolobales</taxon>
        <taxon>Sulfolobaceae</taxon>
        <taxon>Metallosphaera</taxon>
    </lineage>
</organism>
<dbReference type="Proteomes" id="UP000298568">
    <property type="component" value="Chromosome"/>
</dbReference>
<evidence type="ECO:0000313" key="2">
    <source>
        <dbReference type="Proteomes" id="UP000298568"/>
    </source>
</evidence>
<proteinExistence type="predicted"/>
<sequence>MSENYEALTPYIDVTNEFSHILVRKVSTKNGVRLEIFSPATGTRVFLDPLQLEYLTMVDIKTFEKIIDLISGGPPEEDKNVN</sequence>
<dbReference type="AlphaFoldDB" id="A0A4D8RPS6"/>
<dbReference type="RefSeq" id="WP_193453331.1">
    <property type="nucleotide sequence ID" value="NZ_CP031156.1"/>
</dbReference>
<gene>
    <name evidence="1" type="ORF">DFR88_00335</name>
</gene>
<protein>
    <submittedName>
        <fullName evidence="1">Dihydrodiol dehydrogenase</fullName>
    </submittedName>
</protein>
<keyword evidence="2" id="KW-1185">Reference proteome</keyword>
<dbReference type="KEGG" id="mpru:DFR88_00335"/>
<reference evidence="1 2" key="1">
    <citation type="submission" date="2018-07" db="EMBL/GenBank/DDBJ databases">
        <title>Complete Genome Sequences of Extremely Thermoacidophilic, Metal-Mobilizing Type-Strain Members of the Archaeal Family Sulfolobaceae: Acidianus brierleyi DSM-1651T, Acidianus sulfidivorans DSM-18786T, Metallosphaera hakonensis DSM-7519T, and Metallosphaera prunae DSM-10039T.</title>
        <authorList>
            <person name="Counts J.A."/>
            <person name="Kelly R.M."/>
        </authorList>
    </citation>
    <scope>NUCLEOTIDE SEQUENCE [LARGE SCALE GENOMIC DNA]</scope>
    <source>
        <strain evidence="1 2">Ron 12/II</strain>
    </source>
</reference>
<name>A0A4D8RPS6_METPR</name>
<dbReference type="GeneID" id="59455292"/>
<evidence type="ECO:0000313" key="1">
    <source>
        <dbReference type="EMBL" id="QCO29121.1"/>
    </source>
</evidence>
<accession>A0A4D8RPS6</accession>